<proteinExistence type="predicted"/>
<accession>A0A318H010</accession>
<dbReference type="GO" id="GO:0016226">
    <property type="term" value="P:iron-sulfur cluster assembly"/>
    <property type="evidence" value="ECO:0007669"/>
    <property type="project" value="InterPro"/>
</dbReference>
<dbReference type="EMBL" id="QJJS01000014">
    <property type="protein sequence ID" value="PXW94416.1"/>
    <property type="molecule type" value="Genomic_DNA"/>
</dbReference>
<dbReference type="AlphaFoldDB" id="A0A318H010"/>
<keyword evidence="3" id="KW-1185">Reference proteome</keyword>
<dbReference type="Proteomes" id="UP000247811">
    <property type="component" value="Unassembled WGS sequence"/>
</dbReference>
<gene>
    <name evidence="2" type="ORF">C7444_114115</name>
</gene>
<evidence type="ECO:0000259" key="1">
    <source>
        <dbReference type="Pfam" id="PF01521"/>
    </source>
</evidence>
<dbReference type="NCBIfam" id="TIGR00049">
    <property type="entry name" value="iron-sulfur cluster assembly accessory protein"/>
    <property type="match status" value="1"/>
</dbReference>
<dbReference type="OrthoDB" id="9810116at2"/>
<dbReference type="GO" id="GO:0051537">
    <property type="term" value="F:2 iron, 2 sulfur cluster binding"/>
    <property type="evidence" value="ECO:0007669"/>
    <property type="project" value="UniProtKB-ARBA"/>
</dbReference>
<sequence length="130" mass="13790">MLQPNVIVMPAAEKFMRRMVRFSEHPAGGFRLTVSPGGCSGYSSEFTVEPRPMAGDSVLMVNDVQVFLPAESRLMLDGITVDFADTPTKSGLTFVNPNQAACGCSSSGDAAAMPAETSVSLDSIKRTVRA</sequence>
<dbReference type="Gene3D" id="2.60.300.12">
    <property type="entry name" value="HesB-like domain"/>
    <property type="match status" value="1"/>
</dbReference>
<reference evidence="2 3" key="1">
    <citation type="submission" date="2018-05" db="EMBL/GenBank/DDBJ databases">
        <title>Genomic Encyclopedia of Type Strains, Phase IV (KMG-IV): sequencing the most valuable type-strain genomes for metagenomic binning, comparative biology and taxonomic classification.</title>
        <authorList>
            <person name="Goeker M."/>
        </authorList>
    </citation>
    <scope>NUCLEOTIDE SEQUENCE [LARGE SCALE GENOMIC DNA]</scope>
    <source>
        <strain evidence="2 3">DSM 566</strain>
    </source>
</reference>
<dbReference type="SUPFAM" id="SSF89360">
    <property type="entry name" value="HesB-like domain"/>
    <property type="match status" value="1"/>
</dbReference>
<evidence type="ECO:0000313" key="2">
    <source>
        <dbReference type="EMBL" id="PXW94416.1"/>
    </source>
</evidence>
<dbReference type="InterPro" id="IPR016092">
    <property type="entry name" value="ATAP"/>
</dbReference>
<dbReference type="RefSeq" id="WP_110401619.1">
    <property type="nucleotide sequence ID" value="NZ_QJJS01000014.1"/>
</dbReference>
<name>A0A318H010_9BURK</name>
<evidence type="ECO:0000313" key="3">
    <source>
        <dbReference type="Proteomes" id="UP000247811"/>
    </source>
</evidence>
<comment type="caution">
    <text evidence="2">The sequence shown here is derived from an EMBL/GenBank/DDBJ whole genome shotgun (WGS) entry which is preliminary data.</text>
</comment>
<protein>
    <submittedName>
        <fullName evidence="2">Iron-sulfur cluster assembly accessory protein</fullName>
    </submittedName>
</protein>
<dbReference type="InterPro" id="IPR000361">
    <property type="entry name" value="ATAP_core_dom"/>
</dbReference>
<feature type="domain" description="Core" evidence="1">
    <location>
        <begin position="10"/>
        <end position="104"/>
    </location>
</feature>
<organism evidence="2 3">
    <name type="scientific">Sphaerotilus hippei</name>
    <dbReference type="NCBI Taxonomy" id="744406"/>
    <lineage>
        <taxon>Bacteria</taxon>
        <taxon>Pseudomonadati</taxon>
        <taxon>Pseudomonadota</taxon>
        <taxon>Betaproteobacteria</taxon>
        <taxon>Burkholderiales</taxon>
        <taxon>Sphaerotilaceae</taxon>
        <taxon>Sphaerotilus</taxon>
    </lineage>
</organism>
<dbReference type="InterPro" id="IPR035903">
    <property type="entry name" value="HesB-like_dom_sf"/>
</dbReference>
<dbReference type="Pfam" id="PF01521">
    <property type="entry name" value="Fe-S_biosyn"/>
    <property type="match status" value="1"/>
</dbReference>